<accession>A0AAV7K2W7</accession>
<dbReference type="Proteomes" id="UP001165289">
    <property type="component" value="Unassembled WGS sequence"/>
</dbReference>
<comment type="caution">
    <text evidence="2">The sequence shown here is derived from an EMBL/GenBank/DDBJ whole genome shotgun (WGS) entry which is preliminary data.</text>
</comment>
<dbReference type="EMBL" id="JAKMXF010000188">
    <property type="protein sequence ID" value="KAI6655592.1"/>
    <property type="molecule type" value="Genomic_DNA"/>
</dbReference>
<dbReference type="AlphaFoldDB" id="A0AAV7K2W7"/>
<keyword evidence="1" id="KW-0175">Coiled coil</keyword>
<name>A0AAV7K2W7_9METZ</name>
<feature type="coiled-coil region" evidence="1">
    <location>
        <begin position="56"/>
        <end position="83"/>
    </location>
</feature>
<evidence type="ECO:0000313" key="3">
    <source>
        <dbReference type="Proteomes" id="UP001165289"/>
    </source>
</evidence>
<evidence type="ECO:0000313" key="2">
    <source>
        <dbReference type="EMBL" id="KAI6655592.1"/>
    </source>
</evidence>
<organism evidence="2 3">
    <name type="scientific">Oopsacas minuta</name>
    <dbReference type="NCBI Taxonomy" id="111878"/>
    <lineage>
        <taxon>Eukaryota</taxon>
        <taxon>Metazoa</taxon>
        <taxon>Porifera</taxon>
        <taxon>Hexactinellida</taxon>
        <taxon>Hexasterophora</taxon>
        <taxon>Lyssacinosida</taxon>
        <taxon>Leucopsacidae</taxon>
        <taxon>Oopsacas</taxon>
    </lineage>
</organism>
<sequence length="454" mass="52673">MRTYPIPEPWCSHCMRKRMTHLIDGEFIFYVDPKIEEDMKPVNPSKRDLLPGGITRQEYDMRLNRLNMEYAIARDELETRNADRIEENCKWMENCYAEVEEDVTFTFNELSFLYRDARSLEYLVRKNKEDKDLKDIYDLIQRVIRHYYDNRIDIPSFAIDTDNDPVGVAPPKEERNIPVASGVDRGGVIALQLDTPTCIIVVVNNVIVADRYGDTVTLYRVSDLAAKYWSHSSHLPDTPVSLTYFKQSLFVCYTSLLVQFSLTWEDSLYISSMNYEHTISIPQACCTSSNSTHLYVGTLKPSLIRMQVDLLCIEQEYPLNPILHTKIPNRYPWLQDMKVVEDCVICLFTGSPSRLQRFSLEGELIESILTEDQIVGAYNFNLFYNPITDELRIYICDFWDNSIKMFDQSGEFIETVCETGHGLCQIFRPSCIFIEPSGYVAVGDMKEDNCLQLF</sequence>
<dbReference type="SUPFAM" id="SSF63825">
    <property type="entry name" value="YWTD domain"/>
    <property type="match status" value="1"/>
</dbReference>
<dbReference type="Gene3D" id="2.120.10.30">
    <property type="entry name" value="TolB, C-terminal domain"/>
    <property type="match status" value="1"/>
</dbReference>
<proteinExistence type="predicted"/>
<protein>
    <submittedName>
        <fullName evidence="2">Uncharacterized protein</fullName>
    </submittedName>
</protein>
<evidence type="ECO:0000256" key="1">
    <source>
        <dbReference type="SAM" id="Coils"/>
    </source>
</evidence>
<reference evidence="2 3" key="1">
    <citation type="journal article" date="2023" name="BMC Biol.">
        <title>The compact genome of the sponge Oopsacas minuta (Hexactinellida) is lacking key metazoan core genes.</title>
        <authorList>
            <person name="Santini S."/>
            <person name="Schenkelaars Q."/>
            <person name="Jourda C."/>
            <person name="Duchesne M."/>
            <person name="Belahbib H."/>
            <person name="Rocher C."/>
            <person name="Selva M."/>
            <person name="Riesgo A."/>
            <person name="Vervoort M."/>
            <person name="Leys S.P."/>
            <person name="Kodjabachian L."/>
            <person name="Le Bivic A."/>
            <person name="Borchiellini C."/>
            <person name="Claverie J.M."/>
            <person name="Renard E."/>
        </authorList>
    </citation>
    <scope>NUCLEOTIDE SEQUENCE [LARGE SCALE GENOMIC DNA]</scope>
    <source>
        <strain evidence="2">SPO-2</strain>
    </source>
</reference>
<gene>
    <name evidence="2" type="ORF">LOD99_2091</name>
</gene>
<dbReference type="InterPro" id="IPR011042">
    <property type="entry name" value="6-blade_b-propeller_TolB-like"/>
</dbReference>
<keyword evidence="3" id="KW-1185">Reference proteome</keyword>